<reference evidence="1" key="1">
    <citation type="submission" date="2019-12" db="EMBL/GenBank/DDBJ databases">
        <title>Epidemiological and comparative genomic analysis of Bacillus anthracis isolated from northern Vietnam.</title>
        <authorList>
            <person name="Hoang T.T.H."/>
            <person name="Dang D.A."/>
            <person name="Pham M.H."/>
            <person name="Luong M.H."/>
            <person name="Tran N.D."/>
            <person name="Nguyen T.H."/>
            <person name="Nguyen T.T."/>
            <person name="Inoue S."/>
            <person name="Morikawa S."/>
            <person name="Okutani A."/>
        </authorList>
    </citation>
    <scope>NUCLEOTIDE SEQUENCE</scope>
    <source>
        <strain evidence="1">TuanDB</strain>
    </source>
</reference>
<gene>
    <name evidence="1" type="ORF">TuanDB_45320</name>
</gene>
<proteinExistence type="predicted"/>
<protein>
    <submittedName>
        <fullName evidence="1">Uncharacterized protein</fullName>
    </submittedName>
</protein>
<feature type="non-terminal residue" evidence="1">
    <location>
        <position position="1"/>
    </location>
</feature>
<name>A0A640KXL4_BACAN</name>
<organism evidence="1">
    <name type="scientific">Bacillus anthracis</name>
    <name type="common">anthrax bacterium</name>
    <dbReference type="NCBI Taxonomy" id="1392"/>
    <lineage>
        <taxon>Bacteria</taxon>
        <taxon>Bacillati</taxon>
        <taxon>Bacillota</taxon>
        <taxon>Bacilli</taxon>
        <taxon>Bacillales</taxon>
        <taxon>Bacillaceae</taxon>
        <taxon>Bacillus</taxon>
        <taxon>Bacillus cereus group</taxon>
    </lineage>
</organism>
<dbReference type="EMBL" id="BLET01000910">
    <property type="protein sequence ID" value="GET94098.1"/>
    <property type="molecule type" value="Genomic_DNA"/>
</dbReference>
<accession>A0A640KXL4</accession>
<comment type="caution">
    <text evidence="1">The sequence shown here is derived from an EMBL/GenBank/DDBJ whole genome shotgun (WGS) entry which is preliminary data.</text>
</comment>
<sequence length="10" mass="1149">SMMINTVQLL</sequence>
<evidence type="ECO:0000313" key="1">
    <source>
        <dbReference type="EMBL" id="GET94098.1"/>
    </source>
</evidence>